<name>A0A1I7TMA1_9PELO</name>
<accession>A0A1I7TMA1</accession>
<dbReference type="GO" id="GO:0071479">
    <property type="term" value="P:cellular response to ionizing radiation"/>
    <property type="evidence" value="ECO:0007669"/>
    <property type="project" value="TreeGrafter"/>
</dbReference>
<protein>
    <submittedName>
        <fullName evidence="3">Cell cycle checkpoint control protein</fullName>
    </submittedName>
</protein>
<dbReference type="GO" id="GO:0000076">
    <property type="term" value="P:DNA replication checkpoint signaling"/>
    <property type="evidence" value="ECO:0007669"/>
    <property type="project" value="TreeGrafter"/>
</dbReference>
<feature type="region of interest" description="Disordered" evidence="1">
    <location>
        <begin position="325"/>
        <end position="394"/>
    </location>
</feature>
<feature type="region of interest" description="Disordered" evidence="1">
    <location>
        <begin position="462"/>
        <end position="513"/>
    </location>
</feature>
<evidence type="ECO:0000313" key="3">
    <source>
        <dbReference type="WBParaSite" id="Csp11.Scaffold628.g7327.t1"/>
    </source>
</evidence>
<feature type="compositionally biased region" description="Basic and acidic residues" evidence="1">
    <location>
        <begin position="492"/>
        <end position="513"/>
    </location>
</feature>
<dbReference type="InterPro" id="IPR007268">
    <property type="entry name" value="Rad9/Ddc1"/>
</dbReference>
<dbReference type="InterPro" id="IPR046938">
    <property type="entry name" value="DNA_clamp_sf"/>
</dbReference>
<organism evidence="2 3">
    <name type="scientific">Caenorhabditis tropicalis</name>
    <dbReference type="NCBI Taxonomy" id="1561998"/>
    <lineage>
        <taxon>Eukaryota</taxon>
        <taxon>Metazoa</taxon>
        <taxon>Ecdysozoa</taxon>
        <taxon>Nematoda</taxon>
        <taxon>Chromadorea</taxon>
        <taxon>Rhabditida</taxon>
        <taxon>Rhabditina</taxon>
        <taxon>Rhabditomorpha</taxon>
        <taxon>Rhabditoidea</taxon>
        <taxon>Rhabditidae</taxon>
        <taxon>Peloderinae</taxon>
        <taxon>Caenorhabditis</taxon>
    </lineage>
</organism>
<dbReference type="GO" id="GO:0006281">
    <property type="term" value="P:DNA repair"/>
    <property type="evidence" value="ECO:0007669"/>
    <property type="project" value="TreeGrafter"/>
</dbReference>
<feature type="compositionally biased region" description="Polar residues" evidence="1">
    <location>
        <begin position="325"/>
        <end position="342"/>
    </location>
</feature>
<dbReference type="GO" id="GO:0031573">
    <property type="term" value="P:mitotic intra-S DNA damage checkpoint signaling"/>
    <property type="evidence" value="ECO:0007669"/>
    <property type="project" value="TreeGrafter"/>
</dbReference>
<proteinExistence type="predicted"/>
<dbReference type="Proteomes" id="UP000095282">
    <property type="component" value="Unplaced"/>
</dbReference>
<keyword evidence="2" id="KW-1185">Reference proteome</keyword>
<dbReference type="GO" id="GO:0030896">
    <property type="term" value="C:checkpoint clamp complex"/>
    <property type="evidence" value="ECO:0007669"/>
    <property type="project" value="InterPro"/>
</dbReference>
<dbReference type="Gene3D" id="3.70.10.10">
    <property type="match status" value="1"/>
</dbReference>
<evidence type="ECO:0000313" key="2">
    <source>
        <dbReference type="Proteomes" id="UP000095282"/>
    </source>
</evidence>
<dbReference type="STRING" id="1561998.A0A1I7TMA1"/>
<dbReference type="FunFam" id="3.70.10.10:FF:000058">
    <property type="entry name" value="Cell cycle checkpoint protein hpr-9"/>
    <property type="match status" value="1"/>
</dbReference>
<dbReference type="eggNOG" id="KOG2810">
    <property type="taxonomic scope" value="Eukaryota"/>
</dbReference>
<dbReference type="WBParaSite" id="Csp11.Scaffold628.g7327.t1">
    <property type="protein sequence ID" value="Csp11.Scaffold628.g7327.t1"/>
    <property type="gene ID" value="Csp11.Scaffold628.g7327"/>
</dbReference>
<dbReference type="SUPFAM" id="SSF55979">
    <property type="entry name" value="DNA clamp"/>
    <property type="match status" value="1"/>
</dbReference>
<dbReference type="PANTHER" id="PTHR15237">
    <property type="entry name" value="DNA REPAIR PROTEIN RAD9"/>
    <property type="match status" value="1"/>
</dbReference>
<sequence length="548" mass="62635">MQAIHETYADPSTSTSNFKKGIQYEDMKGAQFYVQSNLKIMSRSIAALSKISEDVLIEVSDSGLFFKVVNRSKFCVFRFAPEFFNSCDLSLINSKAVNICRISMKSAQRIFKGVAFSEKNFVGCEFRIDPRAEKLMVKFQMNYDIERTINAKLREMGSVLHKPTYDRAKCRNTTVVFASTLIPILAQLKSDIEVTMKVSSDGLTIRNFHSADGITMFNMSDQRGGKKVKTETTITVDKLSRHKVQMAVEFSFYLKEFLSIVTFADQLGSEVCLYYDLPGKPLILSIEAHPNFDIELALATMGNEDEIDLDGGIIEETLLRQEMTKATQSIETCSHSSSQKKSTIPEFDISSSGTRSKRGPILQSRDEHPNTQSEHSRNKFISSRVQEKTTLPLADRSWRDNEIVINNEPQERTPDTEPIEHMEVQEYIPYETMNAVEQQTIAMEEDVPVQKAMQNVNIEERISNPPGRQNEKSVSASRNMWEQVEESPMEENQEKSYQEFDAPDPKRIRVEENRNKKIRRILMGTGRKELMRMSQQFNSRPLTTDTQS</sequence>
<feature type="compositionally biased region" description="Basic and acidic residues" evidence="1">
    <location>
        <begin position="364"/>
        <end position="377"/>
    </location>
</feature>
<dbReference type="Pfam" id="PF04139">
    <property type="entry name" value="Rad9"/>
    <property type="match status" value="1"/>
</dbReference>
<evidence type="ECO:0000256" key="1">
    <source>
        <dbReference type="SAM" id="MobiDB-lite"/>
    </source>
</evidence>
<dbReference type="PANTHER" id="PTHR15237:SF0">
    <property type="entry name" value="CELL CYCLE CHECKPOINT CONTROL PROTEIN"/>
    <property type="match status" value="1"/>
</dbReference>
<reference evidence="3" key="1">
    <citation type="submission" date="2016-11" db="UniProtKB">
        <authorList>
            <consortium name="WormBaseParasite"/>
        </authorList>
    </citation>
    <scope>IDENTIFICATION</scope>
</reference>
<dbReference type="AlphaFoldDB" id="A0A1I7TMA1"/>